<sequence>MTRDIVSLFPHGSYPWAVACRGDGRFLAVGSHSRTVTVWDVANRRQARLLTDHPGAVDAVVWSPDGASILTSSQGSSWLWSVATARQLREFPTPGIPVAWRGDVILTMTVKRAVTVDADGELLHDFGAPSLLMWRGALSPDGTRLALMDASMQITVRDSRTGEEVGDFPAGDRLHALDWSPDSRYLVGSGGAPTRIWDPTSGELVRQLPASAPVRFSPDASRLLEIPNDDHLRILDAATGEELHRLDLGQWCHSAIWHPDGRHVIAPIRDGSVQLWDIQPRRAKQVAVLGGDHTLEASENRVVSAYFRPGDDALTTVSANGRLRLWGDDGALVSEARSSAELSSGPQSAWSPDGTRLLVSNRYRTEVREVPAGRLLSHREHLESWWTLTWSPDGTRVAGGCDMFRGKGCWIWDPTTGETIHTLLGKDVEATWTAWSPDGGQLAVGVLPPEGGFEIRVWDTRTGEHLRTFDGFDWGCAARWSPGGTRILAQDIENGPIQVLDALTGELIQEFEPDDVAEEAAFDWDPATNTVALSRADGVIAVWRLDDGECLQELRGHTRGVASVQFNSDGSRLVSHSDDRTVRIWDVATGTQVGFQIDSLPEDHWVVRTPDGTIRHTSPGAHRWLAVQCVVDGDTVLLPVTPSDLPA</sequence>
<dbReference type="RefSeq" id="WP_124845936.1">
    <property type="nucleotide sequence ID" value="NZ_RQZG01000024.1"/>
</dbReference>
<name>A0A3P1T1L6_9ACTN</name>
<reference evidence="2 3" key="1">
    <citation type="submission" date="2018-11" db="EMBL/GenBank/DDBJ databases">
        <title>Genomes From Bacteria Associated with the Canine Oral Cavity: a Test Case for Automated Genome-Based Taxonomic Assignment.</title>
        <authorList>
            <person name="Coil D.A."/>
            <person name="Jospin G."/>
            <person name="Darling A.E."/>
            <person name="Wallis C."/>
            <person name="Davis I.J."/>
            <person name="Harris S."/>
            <person name="Eisen J.A."/>
            <person name="Holcombe L.J."/>
            <person name="O'Flynn C."/>
        </authorList>
    </citation>
    <scope>NUCLEOTIDE SEQUENCE [LARGE SCALE GENOMIC DNA]</scope>
    <source>
        <strain evidence="2 3">OH887_COT-365</strain>
    </source>
</reference>
<dbReference type="SMART" id="SM00320">
    <property type="entry name" value="WD40"/>
    <property type="match status" value="9"/>
</dbReference>
<feature type="repeat" description="WD" evidence="1">
    <location>
        <begin position="257"/>
        <end position="286"/>
    </location>
</feature>
<dbReference type="Pfam" id="PF00400">
    <property type="entry name" value="WD40"/>
    <property type="match status" value="3"/>
</dbReference>
<dbReference type="Gene3D" id="2.130.10.10">
    <property type="entry name" value="YVTN repeat-like/Quinoprotein amine dehydrogenase"/>
    <property type="match status" value="4"/>
</dbReference>
<feature type="repeat" description="WD" evidence="1">
    <location>
        <begin position="554"/>
        <end position="595"/>
    </location>
</feature>
<dbReference type="PROSITE" id="PS51257">
    <property type="entry name" value="PROKAR_LIPOPROTEIN"/>
    <property type="match status" value="1"/>
</dbReference>
<dbReference type="SUPFAM" id="SSF50998">
    <property type="entry name" value="Quinoprotein alcohol dehydrogenase-like"/>
    <property type="match status" value="1"/>
</dbReference>
<evidence type="ECO:0000256" key="1">
    <source>
        <dbReference type="PROSITE-ProRule" id="PRU00221"/>
    </source>
</evidence>
<dbReference type="PANTHER" id="PTHR19879">
    <property type="entry name" value="TRANSCRIPTION INITIATION FACTOR TFIID"/>
    <property type="match status" value="1"/>
</dbReference>
<dbReference type="EMBL" id="RQZG01000024">
    <property type="protein sequence ID" value="RRD03259.1"/>
    <property type="molecule type" value="Genomic_DNA"/>
</dbReference>
<dbReference type="OrthoDB" id="3713209at2"/>
<dbReference type="Proteomes" id="UP000280819">
    <property type="component" value="Unassembled WGS sequence"/>
</dbReference>
<protein>
    <submittedName>
        <fullName evidence="2">WD40 repeat domain-containing protein</fullName>
    </submittedName>
</protein>
<gene>
    <name evidence="2" type="ORF">EII34_14750</name>
</gene>
<evidence type="ECO:0000313" key="3">
    <source>
        <dbReference type="Proteomes" id="UP000280819"/>
    </source>
</evidence>
<feature type="repeat" description="WD" evidence="1">
    <location>
        <begin position="8"/>
        <end position="49"/>
    </location>
</feature>
<accession>A0A3P1T1L6</accession>
<dbReference type="PROSITE" id="PS50082">
    <property type="entry name" value="WD_REPEATS_2"/>
    <property type="match status" value="3"/>
</dbReference>
<comment type="caution">
    <text evidence="2">The sequence shown here is derived from an EMBL/GenBank/DDBJ whole genome shotgun (WGS) entry which is preliminary data.</text>
</comment>
<dbReference type="PROSITE" id="PS50294">
    <property type="entry name" value="WD_REPEATS_REGION"/>
    <property type="match status" value="1"/>
</dbReference>
<dbReference type="InterPro" id="IPR015943">
    <property type="entry name" value="WD40/YVTN_repeat-like_dom_sf"/>
</dbReference>
<dbReference type="InterPro" id="IPR011047">
    <property type="entry name" value="Quinoprotein_ADH-like_sf"/>
</dbReference>
<evidence type="ECO:0000313" key="2">
    <source>
        <dbReference type="EMBL" id="RRD03259.1"/>
    </source>
</evidence>
<dbReference type="AlphaFoldDB" id="A0A3P1T1L6"/>
<dbReference type="InterPro" id="IPR001680">
    <property type="entry name" value="WD40_rpt"/>
</dbReference>
<dbReference type="PANTHER" id="PTHR19879:SF9">
    <property type="entry name" value="TRANSCRIPTION INITIATION FACTOR TFIID SUBUNIT 5"/>
    <property type="match status" value="1"/>
</dbReference>
<organism evidence="2 3">
    <name type="scientific">Arachnia propionica</name>
    <dbReference type="NCBI Taxonomy" id="1750"/>
    <lineage>
        <taxon>Bacteria</taxon>
        <taxon>Bacillati</taxon>
        <taxon>Actinomycetota</taxon>
        <taxon>Actinomycetes</taxon>
        <taxon>Propionibacteriales</taxon>
        <taxon>Propionibacteriaceae</taxon>
        <taxon>Arachnia</taxon>
    </lineage>
</organism>
<proteinExistence type="predicted"/>
<keyword evidence="1" id="KW-0853">WD repeat</keyword>